<gene>
    <name evidence="1" type="ORF">ACFSDA_02675</name>
</gene>
<reference evidence="2" key="1">
    <citation type="journal article" date="2019" name="Int. J. Syst. Evol. Microbiol.">
        <title>The Global Catalogue of Microorganisms (GCM) 10K type strain sequencing project: providing services to taxonomists for standard genome sequencing and annotation.</title>
        <authorList>
            <consortium name="The Broad Institute Genomics Platform"/>
            <consortium name="The Broad Institute Genome Sequencing Center for Infectious Disease"/>
            <person name="Wu L."/>
            <person name="Ma J."/>
        </authorList>
    </citation>
    <scope>NUCLEOTIDE SEQUENCE [LARGE SCALE GENOMIC DNA]</scope>
    <source>
        <strain evidence="2">JCM 11650</strain>
    </source>
</reference>
<proteinExistence type="predicted"/>
<organism evidence="1 2">
    <name type="scientific">Brachybacterium rhamnosum</name>
    <dbReference type="NCBI Taxonomy" id="173361"/>
    <lineage>
        <taxon>Bacteria</taxon>
        <taxon>Bacillati</taxon>
        <taxon>Actinomycetota</taxon>
        <taxon>Actinomycetes</taxon>
        <taxon>Micrococcales</taxon>
        <taxon>Dermabacteraceae</taxon>
        <taxon>Brachybacterium</taxon>
    </lineage>
</organism>
<protein>
    <recommendedName>
        <fullName evidence="3">DUF4287 domain-containing protein</fullName>
    </recommendedName>
</protein>
<evidence type="ECO:0000313" key="1">
    <source>
        <dbReference type="EMBL" id="MFD1833970.1"/>
    </source>
</evidence>
<accession>A0ABW4PV01</accession>
<comment type="caution">
    <text evidence="1">The sequence shown here is derived from an EMBL/GenBank/DDBJ whole genome shotgun (WGS) entry which is preliminary data.</text>
</comment>
<keyword evidence="2" id="KW-1185">Reference proteome</keyword>
<sequence length="203" mass="22673">MQDLPVTIPPQEHAQAAAIERATGTPLAEWTARLDAAGARELGHREIARLLVDRHGVEEWWAQGVTVAYEQVVGLRVVGQTCEGDFAVSASRTVPRDRDAVLAAWSAFMTPERREDLRLEEPAISETARWRYWRTSGLDGSRASINICAKDEQGGRPRCTLAVAHKGMEDADQREAWKATWKQTLTDFTDSLDTTTDTTQEQR</sequence>
<name>A0ABW4PV01_9MICO</name>
<evidence type="ECO:0000313" key="2">
    <source>
        <dbReference type="Proteomes" id="UP001597280"/>
    </source>
</evidence>
<dbReference type="Proteomes" id="UP001597280">
    <property type="component" value="Unassembled WGS sequence"/>
</dbReference>
<evidence type="ECO:0008006" key="3">
    <source>
        <dbReference type="Google" id="ProtNLM"/>
    </source>
</evidence>
<dbReference type="EMBL" id="JBHUFL010000001">
    <property type="protein sequence ID" value="MFD1833970.1"/>
    <property type="molecule type" value="Genomic_DNA"/>
</dbReference>
<dbReference type="RefSeq" id="WP_343906370.1">
    <property type="nucleotide sequence ID" value="NZ_BAAAIS010000005.1"/>
</dbReference>